<evidence type="ECO:0000313" key="2">
    <source>
        <dbReference type="EMBL" id="NRN71411.1"/>
    </source>
</evidence>
<gene>
    <name evidence="2" type="ORF">GC106_86910</name>
</gene>
<dbReference type="Proteomes" id="UP000763557">
    <property type="component" value="Unassembled WGS sequence"/>
</dbReference>
<reference evidence="2 3" key="1">
    <citation type="submission" date="2020-01" db="EMBL/GenBank/DDBJ databases">
        <title>Kibdelosporangium persica a novel Actinomycetes from a hot desert in Iran.</title>
        <authorList>
            <person name="Safaei N."/>
            <person name="Zaburannyi N."/>
            <person name="Mueller R."/>
            <person name="Wink J."/>
        </authorList>
    </citation>
    <scope>NUCLEOTIDE SEQUENCE [LARGE SCALE GENOMIC DNA]</scope>
    <source>
        <strain evidence="2 3">4NS15</strain>
    </source>
</reference>
<feature type="region of interest" description="Disordered" evidence="1">
    <location>
        <begin position="23"/>
        <end position="59"/>
    </location>
</feature>
<proteinExistence type="predicted"/>
<accession>A0ABX2FJ06</accession>
<dbReference type="RefSeq" id="WP_173142612.1">
    <property type="nucleotide sequence ID" value="NZ_CBCSGW010000118.1"/>
</dbReference>
<organism evidence="2 3">
    <name type="scientific">Kibdelosporangium persicum</name>
    <dbReference type="NCBI Taxonomy" id="2698649"/>
    <lineage>
        <taxon>Bacteria</taxon>
        <taxon>Bacillati</taxon>
        <taxon>Actinomycetota</taxon>
        <taxon>Actinomycetes</taxon>
        <taxon>Pseudonocardiales</taxon>
        <taxon>Pseudonocardiaceae</taxon>
        <taxon>Kibdelosporangium</taxon>
    </lineage>
</organism>
<comment type="caution">
    <text evidence="2">The sequence shown here is derived from an EMBL/GenBank/DDBJ whole genome shotgun (WGS) entry which is preliminary data.</text>
</comment>
<feature type="compositionally biased region" description="Low complexity" evidence="1">
    <location>
        <begin position="36"/>
        <end position="46"/>
    </location>
</feature>
<protein>
    <recommendedName>
        <fullName evidence="4">PknH-like extracellular domain-containing protein</fullName>
    </recommendedName>
</protein>
<name>A0ABX2FJ06_9PSEU</name>
<evidence type="ECO:0000313" key="3">
    <source>
        <dbReference type="Proteomes" id="UP000763557"/>
    </source>
</evidence>
<evidence type="ECO:0008006" key="4">
    <source>
        <dbReference type="Google" id="ProtNLM"/>
    </source>
</evidence>
<keyword evidence="3" id="KW-1185">Reference proteome</keyword>
<sequence>MHVLAGVGAALLLAGCSDRPNDLRDNRYYQDPEPAPVSTSSPASTPQQPPRPAAAPTARPKALELDKFALTAADLAGEGVQPSGSPARTVQATLPDCQAPLGDAAAAYQTAWSYPTGSTIRQYLAEYEGNAEEIVTSARAKLTCGRYQAGGAEVRVSAPAVADKQVSWCATSTRQSACTVLTAHGRVLSVVVVTAATEAKAKPAVTRIAPLAATALARNS</sequence>
<evidence type="ECO:0000256" key="1">
    <source>
        <dbReference type="SAM" id="MobiDB-lite"/>
    </source>
</evidence>
<dbReference type="EMBL" id="JAAATY010000065">
    <property type="protein sequence ID" value="NRN71411.1"/>
    <property type="molecule type" value="Genomic_DNA"/>
</dbReference>